<accession>A0ABV5T2N2</accession>
<dbReference type="RefSeq" id="WP_344715070.1">
    <property type="nucleotide sequence ID" value="NZ_BAAAWH010000001.1"/>
</dbReference>
<proteinExistence type="predicted"/>
<name>A0ABV5T2N2_9MICO</name>
<evidence type="ECO:0000256" key="6">
    <source>
        <dbReference type="ARBA" id="ARBA00023014"/>
    </source>
</evidence>
<evidence type="ECO:0000256" key="4">
    <source>
        <dbReference type="ARBA" id="ARBA00022982"/>
    </source>
</evidence>
<keyword evidence="7" id="KW-0003">3Fe-4S</keyword>
<evidence type="ECO:0000256" key="5">
    <source>
        <dbReference type="ARBA" id="ARBA00023004"/>
    </source>
</evidence>
<dbReference type="EMBL" id="JBHMBE010000004">
    <property type="protein sequence ID" value="MFB9646848.1"/>
    <property type="molecule type" value="Genomic_DNA"/>
</dbReference>
<sequence length="79" mass="8610">MRVTINPTTCIASANCSRIAPRVFANRDEDGGFVSVLDEHPPEAEWTAAREAEALCPSATIHLIEDGGRRRFLEKIGGD</sequence>
<evidence type="ECO:0000256" key="2">
    <source>
        <dbReference type="ARBA" id="ARBA00022448"/>
    </source>
</evidence>
<dbReference type="PANTHER" id="PTHR36923:SF3">
    <property type="entry name" value="FERREDOXIN"/>
    <property type="match status" value="1"/>
</dbReference>
<dbReference type="InterPro" id="IPR051269">
    <property type="entry name" value="Fe-S_cluster_ET"/>
</dbReference>
<dbReference type="Gene3D" id="3.30.70.20">
    <property type="match status" value="1"/>
</dbReference>
<evidence type="ECO:0000256" key="3">
    <source>
        <dbReference type="ARBA" id="ARBA00022723"/>
    </source>
</evidence>
<protein>
    <submittedName>
        <fullName evidence="8">Ferredoxin</fullName>
    </submittedName>
</protein>
<keyword evidence="4" id="KW-0249">Electron transport</keyword>
<evidence type="ECO:0000256" key="1">
    <source>
        <dbReference type="ARBA" id="ARBA00001927"/>
    </source>
</evidence>
<dbReference type="Pfam" id="PF13370">
    <property type="entry name" value="Fer4_13"/>
    <property type="match status" value="1"/>
</dbReference>
<dbReference type="PANTHER" id="PTHR36923">
    <property type="entry name" value="FERREDOXIN"/>
    <property type="match status" value="1"/>
</dbReference>
<keyword evidence="2" id="KW-0813">Transport</keyword>
<dbReference type="Proteomes" id="UP001589611">
    <property type="component" value="Unassembled WGS sequence"/>
</dbReference>
<evidence type="ECO:0000313" key="8">
    <source>
        <dbReference type="EMBL" id="MFB9646848.1"/>
    </source>
</evidence>
<gene>
    <name evidence="8" type="ORF">ACFFPJ_13695</name>
</gene>
<dbReference type="SUPFAM" id="SSF54862">
    <property type="entry name" value="4Fe-4S ferredoxins"/>
    <property type="match status" value="1"/>
</dbReference>
<evidence type="ECO:0000256" key="7">
    <source>
        <dbReference type="ARBA" id="ARBA00023291"/>
    </source>
</evidence>
<evidence type="ECO:0000313" key="9">
    <source>
        <dbReference type="Proteomes" id="UP001589611"/>
    </source>
</evidence>
<reference evidence="8 9" key="1">
    <citation type="submission" date="2024-09" db="EMBL/GenBank/DDBJ databases">
        <authorList>
            <person name="Sun Q."/>
            <person name="Mori K."/>
        </authorList>
    </citation>
    <scope>NUCLEOTIDE SEQUENCE [LARGE SCALE GENOMIC DNA]</scope>
    <source>
        <strain evidence="8 9">JCM 1342</strain>
    </source>
</reference>
<keyword evidence="6" id="KW-0411">Iron-sulfur</keyword>
<comment type="caution">
    <text evidence="8">The sequence shown here is derived from an EMBL/GenBank/DDBJ whole genome shotgun (WGS) entry which is preliminary data.</text>
</comment>
<keyword evidence="9" id="KW-1185">Reference proteome</keyword>
<organism evidence="8 9">
    <name type="scientific">Microbacterium terregens</name>
    <dbReference type="NCBI Taxonomy" id="69363"/>
    <lineage>
        <taxon>Bacteria</taxon>
        <taxon>Bacillati</taxon>
        <taxon>Actinomycetota</taxon>
        <taxon>Actinomycetes</taxon>
        <taxon>Micrococcales</taxon>
        <taxon>Microbacteriaceae</taxon>
        <taxon>Microbacterium</taxon>
    </lineage>
</organism>
<comment type="cofactor">
    <cofactor evidence="1">
        <name>[3Fe-4S] cluster</name>
        <dbReference type="ChEBI" id="CHEBI:21137"/>
    </cofactor>
</comment>
<keyword evidence="5" id="KW-0408">Iron</keyword>
<keyword evidence="3" id="KW-0479">Metal-binding</keyword>